<evidence type="ECO:0000313" key="2">
    <source>
        <dbReference type="EMBL" id="TYS87121.1"/>
    </source>
</evidence>
<evidence type="ECO:0000313" key="3">
    <source>
        <dbReference type="Proteomes" id="UP000324269"/>
    </source>
</evidence>
<dbReference type="Gene3D" id="3.40.630.30">
    <property type="match status" value="1"/>
</dbReference>
<dbReference type="PANTHER" id="PTHR43415">
    <property type="entry name" value="SPERMIDINE N(1)-ACETYLTRANSFERASE"/>
    <property type="match status" value="1"/>
</dbReference>
<name>A0A5D4UJ44_9BACI</name>
<feature type="domain" description="N-acetyltransferase" evidence="1">
    <location>
        <begin position="1"/>
        <end position="150"/>
    </location>
</feature>
<dbReference type="InterPro" id="IPR016181">
    <property type="entry name" value="Acyl_CoA_acyltransferase"/>
</dbReference>
<dbReference type="PROSITE" id="PS51186">
    <property type="entry name" value="GNAT"/>
    <property type="match status" value="1"/>
</dbReference>
<dbReference type="CDD" id="cd04301">
    <property type="entry name" value="NAT_SF"/>
    <property type="match status" value="1"/>
</dbReference>
<reference evidence="2 3" key="1">
    <citation type="submission" date="2019-08" db="EMBL/GenBank/DDBJ databases">
        <title>Bacillus genomes from the desert of Cuatro Cienegas, Coahuila.</title>
        <authorList>
            <person name="Olmedo-Alvarez G."/>
        </authorList>
    </citation>
    <scope>NUCLEOTIDE SEQUENCE [LARGE SCALE GENOMIC DNA]</scope>
    <source>
        <strain evidence="2 3">CH87b_3T</strain>
    </source>
</reference>
<dbReference type="InterPro" id="IPR000182">
    <property type="entry name" value="GNAT_dom"/>
</dbReference>
<accession>A0A5D4UJ44</accession>
<dbReference type="GO" id="GO:0016747">
    <property type="term" value="F:acyltransferase activity, transferring groups other than amino-acyl groups"/>
    <property type="evidence" value="ECO:0007669"/>
    <property type="project" value="InterPro"/>
</dbReference>
<dbReference type="Proteomes" id="UP000324269">
    <property type="component" value="Unassembled WGS sequence"/>
</dbReference>
<organism evidence="2 3">
    <name type="scientific">Rossellomorea aquimaris</name>
    <dbReference type="NCBI Taxonomy" id="189382"/>
    <lineage>
        <taxon>Bacteria</taxon>
        <taxon>Bacillati</taxon>
        <taxon>Bacillota</taxon>
        <taxon>Bacilli</taxon>
        <taxon>Bacillales</taxon>
        <taxon>Bacillaceae</taxon>
        <taxon>Rossellomorea</taxon>
    </lineage>
</organism>
<dbReference type="EMBL" id="VTEZ01000002">
    <property type="protein sequence ID" value="TYS87121.1"/>
    <property type="molecule type" value="Genomic_DNA"/>
</dbReference>
<dbReference type="SUPFAM" id="SSF55729">
    <property type="entry name" value="Acyl-CoA N-acyltransferases (Nat)"/>
    <property type="match status" value="1"/>
</dbReference>
<dbReference type="RefSeq" id="WP_148969940.1">
    <property type="nucleotide sequence ID" value="NZ_JBNIKW010000002.1"/>
</dbReference>
<evidence type="ECO:0000259" key="1">
    <source>
        <dbReference type="PROSITE" id="PS51186"/>
    </source>
</evidence>
<gene>
    <name evidence="2" type="ORF">FZC85_09060</name>
</gene>
<dbReference type="AlphaFoldDB" id="A0A5D4UJ44"/>
<keyword evidence="2" id="KW-0808">Transferase</keyword>
<sequence>MYIRKVMPEDEPVIKGWLSEPKVCKYVTGRQVYSTDMFYSWYEAHDQFGYILEEGTNSVAYGEIWIDEEEKDIELAHIVVHPSLRNKGLGKSFIKELLAECKNYSYEWVYMRIEPGNVQAIQCYKGVGFVEDPNLRSSFDSRWIWLKKGSRRIRTRFKGNENIFLK</sequence>
<proteinExistence type="predicted"/>
<dbReference type="Pfam" id="PF00583">
    <property type="entry name" value="Acetyltransf_1"/>
    <property type="match status" value="1"/>
</dbReference>
<protein>
    <submittedName>
        <fullName evidence="2">GNAT family N-acetyltransferase</fullName>
    </submittedName>
</protein>
<dbReference type="PANTHER" id="PTHR43415:SF3">
    <property type="entry name" value="GNAT-FAMILY ACETYLTRANSFERASE"/>
    <property type="match status" value="1"/>
</dbReference>
<comment type="caution">
    <text evidence="2">The sequence shown here is derived from an EMBL/GenBank/DDBJ whole genome shotgun (WGS) entry which is preliminary data.</text>
</comment>
<dbReference type="OrthoDB" id="8593648at2"/>